<reference evidence="2 3" key="1">
    <citation type="submission" date="2019-04" db="EMBL/GenBank/DDBJ databases">
        <title>Friends and foes A comparative genomics study of 23 Aspergillus species from section Flavi.</title>
        <authorList>
            <consortium name="DOE Joint Genome Institute"/>
            <person name="Kjaerbolling I."/>
            <person name="Vesth T."/>
            <person name="Frisvad J.C."/>
            <person name="Nybo J.L."/>
            <person name="Theobald S."/>
            <person name="Kildgaard S."/>
            <person name="Isbrandt T."/>
            <person name="Kuo A."/>
            <person name="Sato A."/>
            <person name="Lyhne E.K."/>
            <person name="Kogle M.E."/>
            <person name="Wiebenga A."/>
            <person name="Kun R.S."/>
            <person name="Lubbers R.J."/>
            <person name="Makela M.R."/>
            <person name="Barry K."/>
            <person name="Chovatia M."/>
            <person name="Clum A."/>
            <person name="Daum C."/>
            <person name="Haridas S."/>
            <person name="He G."/>
            <person name="LaButti K."/>
            <person name="Lipzen A."/>
            <person name="Mondo S."/>
            <person name="Riley R."/>
            <person name="Salamov A."/>
            <person name="Simmons B.A."/>
            <person name="Magnuson J.K."/>
            <person name="Henrissat B."/>
            <person name="Mortensen U.H."/>
            <person name="Larsen T.O."/>
            <person name="Devries R.P."/>
            <person name="Grigoriev I.V."/>
            <person name="Machida M."/>
            <person name="Baker S.E."/>
            <person name="Andersen M.R."/>
        </authorList>
    </citation>
    <scope>NUCLEOTIDE SEQUENCE [LARGE SCALE GENOMIC DNA]</scope>
    <source>
        <strain evidence="2 3">IBT 18842</strain>
    </source>
</reference>
<dbReference type="AlphaFoldDB" id="A0A5N6TPJ9"/>
<dbReference type="Proteomes" id="UP000325780">
    <property type="component" value="Unassembled WGS sequence"/>
</dbReference>
<evidence type="ECO:0000256" key="1">
    <source>
        <dbReference type="SAM" id="Phobius"/>
    </source>
</evidence>
<gene>
    <name evidence="2" type="ORF">BDV25DRAFT_158648</name>
</gene>
<keyword evidence="3" id="KW-1185">Reference proteome</keyword>
<dbReference type="EMBL" id="ML742167">
    <property type="protein sequence ID" value="KAE8148283.1"/>
    <property type="molecule type" value="Genomic_DNA"/>
</dbReference>
<feature type="transmembrane region" description="Helical" evidence="1">
    <location>
        <begin position="12"/>
        <end position="33"/>
    </location>
</feature>
<sequence>MMTVTKTLQYFQAYNLLLIDAAVKTLFCLLVYYRPKINRSTNVPQRISRSFFWLDKYVETFGQRT</sequence>
<keyword evidence="1" id="KW-1133">Transmembrane helix</keyword>
<evidence type="ECO:0000313" key="3">
    <source>
        <dbReference type="Proteomes" id="UP000325780"/>
    </source>
</evidence>
<evidence type="ECO:0000313" key="2">
    <source>
        <dbReference type="EMBL" id="KAE8148283.1"/>
    </source>
</evidence>
<protein>
    <submittedName>
        <fullName evidence="2">Uncharacterized protein</fullName>
    </submittedName>
</protein>
<accession>A0A5N6TPJ9</accession>
<organism evidence="2 3">
    <name type="scientific">Aspergillus avenaceus</name>
    <dbReference type="NCBI Taxonomy" id="36643"/>
    <lineage>
        <taxon>Eukaryota</taxon>
        <taxon>Fungi</taxon>
        <taxon>Dikarya</taxon>
        <taxon>Ascomycota</taxon>
        <taxon>Pezizomycotina</taxon>
        <taxon>Eurotiomycetes</taxon>
        <taxon>Eurotiomycetidae</taxon>
        <taxon>Eurotiales</taxon>
        <taxon>Aspergillaceae</taxon>
        <taxon>Aspergillus</taxon>
        <taxon>Aspergillus subgen. Circumdati</taxon>
    </lineage>
</organism>
<keyword evidence="1" id="KW-0472">Membrane</keyword>
<proteinExistence type="predicted"/>
<name>A0A5N6TPJ9_ASPAV</name>
<keyword evidence="1" id="KW-0812">Transmembrane</keyword>